<evidence type="ECO:0000313" key="2">
    <source>
        <dbReference type="Proteomes" id="UP000078084"/>
    </source>
</evidence>
<dbReference type="Proteomes" id="UP000078084">
    <property type="component" value="Unassembled WGS sequence"/>
</dbReference>
<organism evidence="1 2">
    <name type="scientific">Kerstersia gyiorum</name>
    <dbReference type="NCBI Taxonomy" id="206506"/>
    <lineage>
        <taxon>Bacteria</taxon>
        <taxon>Pseudomonadati</taxon>
        <taxon>Pseudomonadota</taxon>
        <taxon>Betaproteobacteria</taxon>
        <taxon>Burkholderiales</taxon>
        <taxon>Alcaligenaceae</taxon>
        <taxon>Kerstersia</taxon>
    </lineage>
</organism>
<dbReference type="AlphaFoldDB" id="A0A171KN35"/>
<proteinExistence type="predicted"/>
<gene>
    <name evidence="1" type="ORF">AAV32_17285</name>
</gene>
<evidence type="ECO:0000313" key="1">
    <source>
        <dbReference type="EMBL" id="KKO70302.1"/>
    </source>
</evidence>
<comment type="caution">
    <text evidence="1">The sequence shown here is derived from an EMBL/GenBank/DDBJ whole genome shotgun (WGS) entry which is preliminary data.</text>
</comment>
<name>A0A171KN35_9BURK</name>
<reference evidence="1 2" key="1">
    <citation type="submission" date="2015-04" db="EMBL/GenBank/DDBJ databases">
        <title>Genome sequence of Kerstersia gyiorum CG1.</title>
        <authorList>
            <person name="Greninger A.L."/>
            <person name="Kozyreva V."/>
            <person name="Chaturvedi V."/>
        </authorList>
    </citation>
    <scope>NUCLEOTIDE SEQUENCE [LARGE SCALE GENOMIC DNA]</scope>
    <source>
        <strain evidence="1 2">CG1</strain>
    </source>
</reference>
<protein>
    <submittedName>
        <fullName evidence="1">Uncharacterized protein</fullName>
    </submittedName>
</protein>
<sequence length="79" mass="8891">MRAWYGQCRIFFQYGNDFCFKEKEIAECTAGPTGPAFAQAARARQVGDTRGWYARRSFSRATQDMMGKLPVMLESGGNP</sequence>
<dbReference type="EMBL" id="LBNE01000018">
    <property type="protein sequence ID" value="KKO70302.1"/>
    <property type="molecule type" value="Genomic_DNA"/>
</dbReference>
<keyword evidence="2" id="KW-1185">Reference proteome</keyword>
<accession>A0A171KN35</accession>